<comment type="caution">
    <text evidence="1">The sequence shown here is derived from an EMBL/GenBank/DDBJ whole genome shotgun (WGS) entry which is preliminary data.</text>
</comment>
<protein>
    <submittedName>
        <fullName evidence="1">Uncharacterized protein</fullName>
    </submittedName>
</protein>
<dbReference type="Proteomes" id="UP000288259">
    <property type="component" value="Unassembled WGS sequence"/>
</dbReference>
<dbReference type="EMBL" id="PIPY01000001">
    <property type="protein sequence ID" value="RUO63666.1"/>
    <property type="molecule type" value="Genomic_DNA"/>
</dbReference>
<dbReference type="Pfam" id="PF21810">
    <property type="entry name" value="DUF6880"/>
    <property type="match status" value="2"/>
</dbReference>
<dbReference type="InterPro" id="IPR049245">
    <property type="entry name" value="DUF6880"/>
</dbReference>
<accession>A0A432YQW2</accession>
<reference evidence="2" key="1">
    <citation type="journal article" date="2018" name="Front. Microbiol.">
        <title>Genome-Based Analysis Reveals the Taxonomy and Diversity of the Family Idiomarinaceae.</title>
        <authorList>
            <person name="Liu Y."/>
            <person name="Lai Q."/>
            <person name="Shao Z."/>
        </authorList>
    </citation>
    <scope>NUCLEOTIDE SEQUENCE [LARGE SCALE GENOMIC DNA]</scope>
    <source>
        <strain evidence="2">CVS-6</strain>
    </source>
</reference>
<evidence type="ECO:0000313" key="2">
    <source>
        <dbReference type="Proteomes" id="UP000288259"/>
    </source>
</evidence>
<organism evidence="1 2">
    <name type="scientific">Pseudidiomarina insulisalsae</name>
    <dbReference type="NCBI Taxonomy" id="575789"/>
    <lineage>
        <taxon>Bacteria</taxon>
        <taxon>Pseudomonadati</taxon>
        <taxon>Pseudomonadota</taxon>
        <taxon>Gammaproteobacteria</taxon>
        <taxon>Alteromonadales</taxon>
        <taxon>Idiomarinaceae</taxon>
        <taxon>Pseudidiomarina</taxon>
    </lineage>
</organism>
<dbReference type="AlphaFoldDB" id="A0A432YQW2"/>
<name>A0A432YQW2_9GAMM</name>
<evidence type="ECO:0000313" key="1">
    <source>
        <dbReference type="EMBL" id="RUO63666.1"/>
    </source>
</evidence>
<proteinExistence type="predicted"/>
<sequence>MAQLLANADGEQLRSLIEKLYGVHEATDTLIEAHLLQKRPKALNEHIRERIRRVKQGRSFIDWRASDAFSRDIDVLVDDIEQLAEQDVIGGFDLIDALINTHSAVYARADDSSGMIGFSYRQATAMWLKIAMTARQSGFLDKNWPEEVYQRHLQNDYAVWDSLLANSRELLTEDELNRLAVRFESDLINCLDERENTTSRFAYLTAATGLKGVAEALQNASLYARATTLVSPQPNTLQLRDLVEFCLRVGDPQAALNWHAKGDWPAQSNDGSDLLDRIYQQTGNSQALYELRKQRYRSTPSYEHLQKLIELTTTDEASKFRHNAPAVAQEINNLGSALEFLMHLEQYELAQEKVLQHSDQLSQLFYGNLENYAKTFAMHHMPLAAALCYRALIDDILSEARYKAYHYAARYFKQLIKLDDKITDYRGALIHADYLEKLKNRHGRKRAFWTKVGE</sequence>
<gene>
    <name evidence="1" type="ORF">CWI71_00965</name>
</gene>
<keyword evidence="2" id="KW-1185">Reference proteome</keyword>